<reference evidence="3 4" key="1">
    <citation type="submission" date="2017-05" db="EMBL/GenBank/DDBJ databases">
        <title>Genome sequence for an aflatoxigenic pathogen of Argentinian peanut, Aspergillus arachidicola.</title>
        <authorList>
            <person name="Moore G."/>
            <person name="Beltz S.B."/>
            <person name="Mack B.M."/>
        </authorList>
    </citation>
    <scope>NUCLEOTIDE SEQUENCE [LARGE SCALE GENOMIC DNA]</scope>
    <source>
        <strain evidence="3 4">CBS 117610</strain>
    </source>
</reference>
<keyword evidence="4" id="KW-1185">Reference proteome</keyword>
<dbReference type="PANTHER" id="PTHR22946:SF9">
    <property type="entry name" value="POLYKETIDE TRANSFERASE AF380"/>
    <property type="match status" value="1"/>
</dbReference>
<evidence type="ECO:0000313" key="4">
    <source>
        <dbReference type="Proteomes" id="UP000231358"/>
    </source>
</evidence>
<dbReference type="Pfam" id="PF02129">
    <property type="entry name" value="Peptidase_S15"/>
    <property type="match status" value="1"/>
</dbReference>
<dbReference type="InterPro" id="IPR029058">
    <property type="entry name" value="AB_hydrolase_fold"/>
</dbReference>
<name>A0A2G7GB74_9EURO</name>
<dbReference type="EMBL" id="NEXV01000020">
    <property type="protein sequence ID" value="PIG90094.1"/>
    <property type="molecule type" value="Genomic_DNA"/>
</dbReference>
<dbReference type="InterPro" id="IPR050261">
    <property type="entry name" value="FrsA_esterase"/>
</dbReference>
<dbReference type="PANTHER" id="PTHR22946">
    <property type="entry name" value="DIENELACTONE HYDROLASE DOMAIN-CONTAINING PROTEIN-RELATED"/>
    <property type="match status" value="1"/>
</dbReference>
<proteinExistence type="predicted"/>
<evidence type="ECO:0000313" key="3">
    <source>
        <dbReference type="EMBL" id="PIG90094.1"/>
    </source>
</evidence>
<keyword evidence="1 3" id="KW-0378">Hydrolase</keyword>
<dbReference type="STRING" id="656916.A0A2G7GB74"/>
<dbReference type="Proteomes" id="UP000231358">
    <property type="component" value="Unassembled WGS sequence"/>
</dbReference>
<evidence type="ECO:0000256" key="1">
    <source>
        <dbReference type="ARBA" id="ARBA00022801"/>
    </source>
</evidence>
<sequence length="304" mass="33613">MPRREDVKIPATQITDLMIAVSCLLPEKCHPPPPVIIMGHGFGAVKAGGLFPFAERFAEAGYAAVMFDYLFFGESDGLPRNLLSISRELQDFRDVIAWVRRQTDKWDTDRVIAWGASFGGMHVTTLMAEDHDLVAGIMQGPCVDGLAASRQVPVFKTLRLLPLSLFDWILSPFSSKAIYIPLVSDGKHGSSLAMMSGSEAMDGWKRLTTDLGADFVNKVTARTILTIPFSRPIKKIHRSRKPLLVVVTTWDNEAPLHKAKQAVRLAPLGEGFRVPGGHFDLYAGGVAFEDNIRRQLQFLQKVLA</sequence>
<organism evidence="3 4">
    <name type="scientific">Aspergillus arachidicola</name>
    <dbReference type="NCBI Taxonomy" id="656916"/>
    <lineage>
        <taxon>Eukaryota</taxon>
        <taxon>Fungi</taxon>
        <taxon>Dikarya</taxon>
        <taxon>Ascomycota</taxon>
        <taxon>Pezizomycotina</taxon>
        <taxon>Eurotiomycetes</taxon>
        <taxon>Eurotiomycetidae</taxon>
        <taxon>Eurotiales</taxon>
        <taxon>Aspergillaceae</taxon>
        <taxon>Aspergillus</taxon>
        <taxon>Aspergillus subgen. Circumdati</taxon>
    </lineage>
</organism>
<protein>
    <submittedName>
        <fullName evidence="3">Alpha/beta fold family hydrolase</fullName>
    </submittedName>
</protein>
<dbReference type="InterPro" id="IPR000383">
    <property type="entry name" value="Xaa-Pro-like_dom"/>
</dbReference>
<evidence type="ECO:0000259" key="2">
    <source>
        <dbReference type="Pfam" id="PF02129"/>
    </source>
</evidence>
<comment type="caution">
    <text evidence="3">The sequence shown here is derived from an EMBL/GenBank/DDBJ whole genome shotgun (WGS) entry which is preliminary data.</text>
</comment>
<dbReference type="SUPFAM" id="SSF53474">
    <property type="entry name" value="alpha/beta-Hydrolases"/>
    <property type="match status" value="1"/>
</dbReference>
<accession>A0A2G7GB74</accession>
<dbReference type="Gene3D" id="3.40.50.1820">
    <property type="entry name" value="alpha/beta hydrolase"/>
    <property type="match status" value="1"/>
</dbReference>
<gene>
    <name evidence="3" type="ORF">AARAC_001893</name>
</gene>
<feature type="domain" description="Xaa-Pro dipeptidyl-peptidase-like" evidence="2">
    <location>
        <begin position="19"/>
        <end position="135"/>
    </location>
</feature>
<dbReference type="GO" id="GO:0016788">
    <property type="term" value="F:hydrolase activity, acting on ester bonds"/>
    <property type="evidence" value="ECO:0007669"/>
    <property type="project" value="UniProtKB-ARBA"/>
</dbReference>
<dbReference type="AlphaFoldDB" id="A0A2G7GB74"/>